<proteinExistence type="predicted"/>
<sequence>MNKNLKKIVAIALAIGTISAVAPATNINFLTTKAYASSDDDTNDETELESLQLLTESGSKIKLYESSSYDSDDKVDADDVETDGKYYAKTSADTISIDIDGPSSKYVRVFKGTSDSTKGKKISSDISLDKDSTTTLTVRVYDEEPDDDVRYEDDYSSQYTIRVKCTADSSDDSSDDEDSSDSSDDYDDIYLDRLSVDGQSISLSKSKVEYTYNVSSDTDEVTIKATPEDEDYDVTIDGDSVDDDDKYKSDVDLKKGENKIKIELEDGDDERVYTLIINRGGTSSTTGSTTNTASGSPSSATDVSATVTNKWVQVGGNWQYKDATGNTVKNTWVQNYFVQADGNMATGWLNYSGKWYYLGSDGARKTGWQQAGGKWYYLDSEGAMQTGWVRDLGSGKYYYLNSDGSMAYNTMIGKYKLGSDGAWIN</sequence>
<evidence type="ECO:0000256" key="1">
    <source>
        <dbReference type="ARBA" id="ARBA00022737"/>
    </source>
</evidence>
<keyword evidence="4" id="KW-0732">Signal</keyword>
<dbReference type="Gene3D" id="2.10.270.10">
    <property type="entry name" value="Cholin Binding"/>
    <property type="match status" value="1"/>
</dbReference>
<feature type="region of interest" description="Disordered" evidence="3">
    <location>
        <begin position="166"/>
        <end position="187"/>
    </location>
</feature>
<evidence type="ECO:0000256" key="3">
    <source>
        <dbReference type="SAM" id="MobiDB-lite"/>
    </source>
</evidence>
<gene>
    <name evidence="6" type="ORF">DFH45_002315</name>
</gene>
<evidence type="ECO:0000256" key="4">
    <source>
        <dbReference type="SAM" id="SignalP"/>
    </source>
</evidence>
<feature type="compositionally biased region" description="Acidic residues" evidence="3">
    <location>
        <begin position="169"/>
        <end position="187"/>
    </location>
</feature>
<reference evidence="6" key="1">
    <citation type="submission" date="2020-05" db="EMBL/GenBank/DDBJ databases">
        <title>Genomic insights into acetone-butanol-ethanol (ABE) fermentation by sequencing solventogenic clostridia strains.</title>
        <authorList>
            <person name="Brown S."/>
        </authorList>
    </citation>
    <scope>NUCLEOTIDE SEQUENCE</scope>
    <source>
        <strain evidence="6">DJ126</strain>
    </source>
</reference>
<dbReference type="InterPro" id="IPR018337">
    <property type="entry name" value="Cell_wall/Cho-bd_repeat"/>
</dbReference>
<feature type="repeat" description="Cell wall-binding" evidence="2">
    <location>
        <begin position="345"/>
        <end position="364"/>
    </location>
</feature>
<name>A0A9Q5CS89_CLOBE</name>
<evidence type="ECO:0000313" key="7">
    <source>
        <dbReference type="Proteomes" id="UP000821656"/>
    </source>
</evidence>
<dbReference type="PROSITE" id="PS51170">
    <property type="entry name" value="CW"/>
    <property type="match status" value="3"/>
</dbReference>
<feature type="domain" description="Cadherin-like beta-sandwich-like" evidence="5">
    <location>
        <begin position="204"/>
        <end position="279"/>
    </location>
</feature>
<dbReference type="AlphaFoldDB" id="A0A9Q5CS89"/>
<keyword evidence="1" id="KW-0677">Repeat</keyword>
<evidence type="ECO:0000313" key="6">
    <source>
        <dbReference type="EMBL" id="NRV09352.1"/>
    </source>
</evidence>
<organism evidence="6 7">
    <name type="scientific">Clostridium beijerinckii</name>
    <name type="common">Clostridium MP</name>
    <dbReference type="NCBI Taxonomy" id="1520"/>
    <lineage>
        <taxon>Bacteria</taxon>
        <taxon>Bacillati</taxon>
        <taxon>Bacillota</taxon>
        <taxon>Clostridia</taxon>
        <taxon>Eubacteriales</taxon>
        <taxon>Clostridiaceae</taxon>
        <taxon>Clostridium</taxon>
    </lineage>
</organism>
<dbReference type="Pfam" id="PF19127">
    <property type="entry name" value="Choline_bind_3"/>
    <property type="match status" value="1"/>
</dbReference>
<dbReference type="InterPro" id="IPR025883">
    <property type="entry name" value="Cadherin-like_domain"/>
</dbReference>
<accession>A0A9Q5CS89</accession>
<feature type="repeat" description="Cell wall-binding" evidence="2">
    <location>
        <begin position="365"/>
        <end position="384"/>
    </location>
</feature>
<protein>
    <recommendedName>
        <fullName evidence="5">Cadherin-like beta-sandwich-like domain-containing protein</fullName>
    </recommendedName>
</protein>
<dbReference type="Pfam" id="PF12733">
    <property type="entry name" value="Cadherin-like"/>
    <property type="match status" value="1"/>
</dbReference>
<dbReference type="SUPFAM" id="SSF69360">
    <property type="entry name" value="Cell wall binding repeat"/>
    <property type="match status" value="1"/>
</dbReference>
<dbReference type="Proteomes" id="UP000821656">
    <property type="component" value="Unassembled WGS sequence"/>
</dbReference>
<dbReference type="RefSeq" id="WP_077309722.1">
    <property type="nucleotide sequence ID" value="NZ_CP016090.1"/>
</dbReference>
<dbReference type="EMBL" id="JABSXK010000001">
    <property type="protein sequence ID" value="NRV09352.1"/>
    <property type="molecule type" value="Genomic_DNA"/>
</dbReference>
<feature type="chain" id="PRO_5043273625" description="Cadherin-like beta-sandwich-like domain-containing protein" evidence="4">
    <location>
        <begin position="25"/>
        <end position="425"/>
    </location>
</feature>
<comment type="caution">
    <text evidence="6">The sequence shown here is derived from an EMBL/GenBank/DDBJ whole genome shotgun (WGS) entry which is preliminary data.</text>
</comment>
<dbReference type="Pfam" id="PF01473">
    <property type="entry name" value="Choline_bind_1"/>
    <property type="match status" value="1"/>
</dbReference>
<evidence type="ECO:0000256" key="2">
    <source>
        <dbReference type="PROSITE-ProRule" id="PRU00591"/>
    </source>
</evidence>
<feature type="repeat" description="Cell wall-binding" evidence="2">
    <location>
        <begin position="385"/>
        <end position="406"/>
    </location>
</feature>
<evidence type="ECO:0000259" key="5">
    <source>
        <dbReference type="Pfam" id="PF12733"/>
    </source>
</evidence>
<feature type="signal peptide" evidence="4">
    <location>
        <begin position="1"/>
        <end position="24"/>
    </location>
</feature>